<keyword evidence="7" id="KW-0418">Kinase</keyword>
<dbReference type="SMART" id="SM00388">
    <property type="entry name" value="HisKA"/>
    <property type="match status" value="1"/>
</dbReference>
<evidence type="ECO:0000259" key="12">
    <source>
        <dbReference type="PROSITE" id="PS50109"/>
    </source>
</evidence>
<gene>
    <name evidence="15" type="ORF">GJG86_04235</name>
</gene>
<organism evidence="15 16">
    <name type="scientific">Eggerthella guodeyinii</name>
    <dbReference type="NCBI Taxonomy" id="2690837"/>
    <lineage>
        <taxon>Bacteria</taxon>
        <taxon>Bacillati</taxon>
        <taxon>Actinomycetota</taxon>
        <taxon>Coriobacteriia</taxon>
        <taxon>Eggerthellales</taxon>
        <taxon>Eggerthellaceae</taxon>
        <taxon>Eggerthella</taxon>
    </lineage>
</organism>
<dbReference type="Pfam" id="PF00512">
    <property type="entry name" value="HisKA"/>
    <property type="match status" value="1"/>
</dbReference>
<dbReference type="InterPro" id="IPR011006">
    <property type="entry name" value="CheY-like_superfamily"/>
</dbReference>
<dbReference type="CDD" id="cd00082">
    <property type="entry name" value="HisKA"/>
    <property type="match status" value="1"/>
</dbReference>
<feature type="domain" description="Histidine kinase" evidence="12">
    <location>
        <begin position="189"/>
        <end position="413"/>
    </location>
</feature>
<dbReference type="Gene3D" id="3.30.565.10">
    <property type="entry name" value="Histidine kinase-like ATPase, C-terminal domain"/>
    <property type="match status" value="1"/>
</dbReference>
<dbReference type="InterPro" id="IPR000014">
    <property type="entry name" value="PAS"/>
</dbReference>
<dbReference type="FunFam" id="3.30.565.10:FF:000010">
    <property type="entry name" value="Sensor histidine kinase RcsC"/>
    <property type="match status" value="1"/>
</dbReference>
<dbReference type="GO" id="GO:0005886">
    <property type="term" value="C:plasma membrane"/>
    <property type="evidence" value="ECO:0007669"/>
    <property type="project" value="UniProtKB-SubCell"/>
</dbReference>
<dbReference type="Gene3D" id="1.10.287.130">
    <property type="match status" value="1"/>
</dbReference>
<dbReference type="CDD" id="cd17546">
    <property type="entry name" value="REC_hyHK_CKI1_RcsC-like"/>
    <property type="match status" value="1"/>
</dbReference>
<dbReference type="Gene3D" id="3.30.450.20">
    <property type="entry name" value="PAS domain"/>
    <property type="match status" value="1"/>
</dbReference>
<comment type="caution">
    <text evidence="15">The sequence shown here is derived from an EMBL/GenBank/DDBJ whole genome shotgun (WGS) entry which is preliminary data.</text>
</comment>
<dbReference type="AlphaFoldDB" id="A0A6N7RL11"/>
<dbReference type="Pfam" id="PF02518">
    <property type="entry name" value="HATPase_c"/>
    <property type="match status" value="1"/>
</dbReference>
<dbReference type="Pfam" id="PF00072">
    <property type="entry name" value="Response_reg"/>
    <property type="match status" value="1"/>
</dbReference>
<dbReference type="EC" id="2.7.13.3" evidence="4"/>
<evidence type="ECO:0000256" key="3">
    <source>
        <dbReference type="ARBA" id="ARBA00006402"/>
    </source>
</evidence>
<dbReference type="SUPFAM" id="SSF55874">
    <property type="entry name" value="ATPase domain of HSP90 chaperone/DNA topoisomerase II/histidine kinase"/>
    <property type="match status" value="1"/>
</dbReference>
<dbReference type="Gene3D" id="3.40.50.2300">
    <property type="match status" value="1"/>
</dbReference>
<evidence type="ECO:0000256" key="5">
    <source>
        <dbReference type="ARBA" id="ARBA00022553"/>
    </source>
</evidence>
<accession>A0A6N7RL11</accession>
<feature type="modified residue" description="4-aspartylphosphate" evidence="10">
    <location>
        <position position="490"/>
    </location>
</feature>
<keyword evidence="5 10" id="KW-0597">Phosphoprotein</keyword>
<keyword evidence="8" id="KW-0902">Two-component regulatory system</keyword>
<feature type="domain" description="PAS" evidence="14">
    <location>
        <begin position="45"/>
        <end position="88"/>
    </location>
</feature>
<dbReference type="InterPro" id="IPR003661">
    <property type="entry name" value="HisK_dim/P_dom"/>
</dbReference>
<dbReference type="SMART" id="SM00448">
    <property type="entry name" value="REC"/>
    <property type="match status" value="1"/>
</dbReference>
<comment type="subcellular location">
    <subcellularLocation>
        <location evidence="2">Cell membrane</location>
    </subcellularLocation>
</comment>
<comment type="catalytic activity">
    <reaction evidence="1">
        <text>ATP + protein L-histidine = ADP + protein N-phospho-L-histidine.</text>
        <dbReference type="EC" id="2.7.13.3"/>
    </reaction>
</comment>
<evidence type="ECO:0000256" key="2">
    <source>
        <dbReference type="ARBA" id="ARBA00004236"/>
    </source>
</evidence>
<evidence type="ECO:0000256" key="6">
    <source>
        <dbReference type="ARBA" id="ARBA00022679"/>
    </source>
</evidence>
<dbReference type="PROSITE" id="PS50109">
    <property type="entry name" value="HIS_KIN"/>
    <property type="match status" value="1"/>
</dbReference>
<dbReference type="InterPro" id="IPR036890">
    <property type="entry name" value="HATPase_C_sf"/>
</dbReference>
<evidence type="ECO:0000256" key="7">
    <source>
        <dbReference type="ARBA" id="ARBA00022777"/>
    </source>
</evidence>
<dbReference type="SMART" id="SM00387">
    <property type="entry name" value="HATPase_c"/>
    <property type="match status" value="1"/>
</dbReference>
<dbReference type="Proteomes" id="UP000438093">
    <property type="component" value="Unassembled WGS sequence"/>
</dbReference>
<dbReference type="SUPFAM" id="SSF55785">
    <property type="entry name" value="PYP-like sensor domain (PAS domain)"/>
    <property type="match status" value="1"/>
</dbReference>
<evidence type="ECO:0000256" key="8">
    <source>
        <dbReference type="ARBA" id="ARBA00023012"/>
    </source>
</evidence>
<comment type="similarity">
    <text evidence="3">In the N-terminal section; belongs to the phytochrome family.</text>
</comment>
<evidence type="ECO:0000256" key="11">
    <source>
        <dbReference type="SAM" id="Phobius"/>
    </source>
</evidence>
<dbReference type="InterPro" id="IPR035965">
    <property type="entry name" value="PAS-like_dom_sf"/>
</dbReference>
<dbReference type="GO" id="GO:0000155">
    <property type="term" value="F:phosphorelay sensor kinase activity"/>
    <property type="evidence" value="ECO:0007669"/>
    <property type="project" value="InterPro"/>
</dbReference>
<evidence type="ECO:0000313" key="16">
    <source>
        <dbReference type="Proteomes" id="UP000438093"/>
    </source>
</evidence>
<keyword evidence="11" id="KW-0472">Membrane</keyword>
<evidence type="ECO:0000256" key="4">
    <source>
        <dbReference type="ARBA" id="ARBA00012438"/>
    </source>
</evidence>
<dbReference type="InterPro" id="IPR001789">
    <property type="entry name" value="Sig_transdc_resp-reg_receiver"/>
</dbReference>
<dbReference type="PRINTS" id="PR00344">
    <property type="entry name" value="BCTRLSENSOR"/>
</dbReference>
<dbReference type="InterPro" id="IPR004358">
    <property type="entry name" value="Sig_transdc_His_kin-like_C"/>
</dbReference>
<dbReference type="EMBL" id="VTFY01000002">
    <property type="protein sequence ID" value="MRX81702.1"/>
    <property type="molecule type" value="Genomic_DNA"/>
</dbReference>
<reference evidence="16" key="1">
    <citation type="submission" date="2019-08" db="EMBL/GenBank/DDBJ databases">
        <title>Arthrobacter sp. nov., isolated from plateau pika and Tibetan wild ass.</title>
        <authorList>
            <person name="Ge Y."/>
        </authorList>
    </citation>
    <scope>NUCLEOTIDE SEQUENCE [LARGE SCALE GENOMIC DNA]</scope>
    <source>
        <strain evidence="16">HF-4214</strain>
    </source>
</reference>
<dbReference type="PANTHER" id="PTHR43047:SF64">
    <property type="entry name" value="HISTIDINE KINASE CONTAINING CHEY-HOMOLOGOUS RECEIVER DOMAIN AND PAS DOMAIN-RELATED"/>
    <property type="match status" value="1"/>
</dbReference>
<keyword evidence="16" id="KW-1185">Reference proteome</keyword>
<sequence>MNQIQWATIAVLVVVFAPIALTTVLFLLHRNRRKLDAKELAIECREQLFSMLVRNADDIYVMFSPEGFAVEYVSPNVEKLLGVSSDAVKRDIRVLSESAVDPSGDPGTEAIASLEEGGCLQMHRERIRPTTGEVRWYQETLYRESIKGVDKYVLVLSDRTEERKSSLLLEQALDIARSSNEAKSQFLANMSHDIRTPINAIVGMTKIARESGEASEKITSCLDAITVSSRHLLELINDVLDMSRIESGQLELQERRFDLDDVVAEVEAIIRPQAQAKCQDLHVDCSGVEHKVFAGDELRISQILLNLASNAVKYTQEGGSISFVVSELEKTRSSYARLVFAILDNGMGMSPEFVERIFDPFERSEEVSISRIQGTGLGMSITKALIDAMGGVVEIESEVGSGSAFRVTLELRLASPKETRPPLDDASAVEPYDFEGKRFLLAEDNELNAEIMIELLGHRGAEVEWAENGEAACDAFARRPVGYYDAVLMDVMMPIMNGYEAARAIRACAGACACAADVKIIALTANAFAEDVKTALDAGMDAHVAKPVDIDGLAGVLGRICG</sequence>
<evidence type="ECO:0000256" key="1">
    <source>
        <dbReference type="ARBA" id="ARBA00000085"/>
    </source>
</evidence>
<dbReference type="PROSITE" id="PS50110">
    <property type="entry name" value="RESPONSE_REGULATORY"/>
    <property type="match status" value="1"/>
</dbReference>
<proteinExistence type="inferred from homology"/>
<evidence type="ECO:0000259" key="13">
    <source>
        <dbReference type="PROSITE" id="PS50110"/>
    </source>
</evidence>
<evidence type="ECO:0000313" key="15">
    <source>
        <dbReference type="EMBL" id="MRX81702.1"/>
    </source>
</evidence>
<feature type="transmembrane region" description="Helical" evidence="11">
    <location>
        <begin position="6"/>
        <end position="28"/>
    </location>
</feature>
<dbReference type="InterPro" id="IPR003594">
    <property type="entry name" value="HATPase_dom"/>
</dbReference>
<evidence type="ECO:0000259" key="14">
    <source>
        <dbReference type="PROSITE" id="PS50112"/>
    </source>
</evidence>
<dbReference type="InterPro" id="IPR036097">
    <property type="entry name" value="HisK_dim/P_sf"/>
</dbReference>
<dbReference type="SUPFAM" id="SSF47384">
    <property type="entry name" value="Homodimeric domain of signal transducing histidine kinase"/>
    <property type="match status" value="1"/>
</dbReference>
<keyword evidence="6" id="KW-0808">Transferase</keyword>
<protein>
    <recommendedName>
        <fullName evidence="9">Circadian input-output histidine kinase CikA</fullName>
        <ecNumber evidence="4">2.7.13.3</ecNumber>
    </recommendedName>
</protein>
<name>A0A6N7RL11_9ACTN</name>
<evidence type="ECO:0000256" key="9">
    <source>
        <dbReference type="ARBA" id="ARBA00074306"/>
    </source>
</evidence>
<dbReference type="PROSITE" id="PS50112">
    <property type="entry name" value="PAS"/>
    <property type="match status" value="1"/>
</dbReference>
<dbReference type="PANTHER" id="PTHR43047">
    <property type="entry name" value="TWO-COMPONENT HISTIDINE PROTEIN KINASE"/>
    <property type="match status" value="1"/>
</dbReference>
<feature type="domain" description="Response regulatory" evidence="13">
    <location>
        <begin position="438"/>
        <end position="561"/>
    </location>
</feature>
<keyword evidence="11" id="KW-1133">Transmembrane helix</keyword>
<dbReference type="InterPro" id="IPR005467">
    <property type="entry name" value="His_kinase_dom"/>
</dbReference>
<evidence type="ECO:0000256" key="10">
    <source>
        <dbReference type="PROSITE-ProRule" id="PRU00169"/>
    </source>
</evidence>
<keyword evidence="11" id="KW-0812">Transmembrane</keyword>
<dbReference type="SUPFAM" id="SSF52172">
    <property type="entry name" value="CheY-like"/>
    <property type="match status" value="1"/>
</dbReference>